<dbReference type="InterPro" id="IPR011611">
    <property type="entry name" value="PfkB_dom"/>
</dbReference>
<evidence type="ECO:0000259" key="4">
    <source>
        <dbReference type="Pfam" id="PF00294"/>
    </source>
</evidence>
<reference evidence="5 6" key="1">
    <citation type="journal article" date="2015" name="Genome Announc.">
        <title>Expanding the biotechnology potential of lactobacilli through comparative genomics of 213 strains and associated genera.</title>
        <authorList>
            <person name="Sun Z."/>
            <person name="Harris H.M."/>
            <person name="McCann A."/>
            <person name="Guo C."/>
            <person name="Argimon S."/>
            <person name="Zhang W."/>
            <person name="Yang X."/>
            <person name="Jeffery I.B."/>
            <person name="Cooney J.C."/>
            <person name="Kagawa T.F."/>
            <person name="Liu W."/>
            <person name="Song Y."/>
            <person name="Salvetti E."/>
            <person name="Wrobel A."/>
            <person name="Rasinkangas P."/>
            <person name="Parkhill J."/>
            <person name="Rea M.C."/>
            <person name="O'Sullivan O."/>
            <person name="Ritari J."/>
            <person name="Douillard F.P."/>
            <person name="Paul Ross R."/>
            <person name="Yang R."/>
            <person name="Briner A.E."/>
            <person name="Felis G.E."/>
            <person name="de Vos W.M."/>
            <person name="Barrangou R."/>
            <person name="Klaenhammer T.R."/>
            <person name="Caufield P.W."/>
            <person name="Cui Y."/>
            <person name="Zhang H."/>
            <person name="O'Toole P.W."/>
        </authorList>
    </citation>
    <scope>NUCLEOTIDE SEQUENCE [LARGE SCALE GENOMIC DNA]</scope>
    <source>
        <strain evidence="5 6">DSM 14421</strain>
    </source>
</reference>
<dbReference type="AlphaFoldDB" id="A0A0R1S8E5"/>
<protein>
    <submittedName>
        <fullName evidence="5">Kinase, PfkB family</fullName>
    </submittedName>
</protein>
<evidence type="ECO:0000313" key="6">
    <source>
        <dbReference type="Proteomes" id="UP000052013"/>
    </source>
</evidence>
<evidence type="ECO:0000256" key="1">
    <source>
        <dbReference type="ARBA" id="ARBA00010688"/>
    </source>
</evidence>
<dbReference type="STRING" id="1423739.FC85_GL000348"/>
<comment type="caution">
    <text evidence="5">The sequence shown here is derived from an EMBL/GenBank/DDBJ whole genome shotgun (WGS) entry which is preliminary data.</text>
</comment>
<name>A0A0R1S8E5_9LACO</name>
<dbReference type="EMBL" id="AZEY01000073">
    <property type="protein sequence ID" value="KRL65207.1"/>
    <property type="molecule type" value="Genomic_DNA"/>
</dbReference>
<dbReference type="RefSeq" id="WP_057864920.1">
    <property type="nucleotide sequence ID" value="NZ_AZEY01000073.1"/>
</dbReference>
<dbReference type="GO" id="GO:0016301">
    <property type="term" value="F:kinase activity"/>
    <property type="evidence" value="ECO:0007669"/>
    <property type="project" value="UniProtKB-KW"/>
</dbReference>
<keyword evidence="2" id="KW-0808">Transferase</keyword>
<dbReference type="Gene3D" id="3.40.1190.20">
    <property type="match status" value="1"/>
</dbReference>
<dbReference type="Pfam" id="PF00294">
    <property type="entry name" value="PfkB"/>
    <property type="match status" value="1"/>
</dbReference>
<feature type="domain" description="Carbohydrate kinase PfkB" evidence="4">
    <location>
        <begin position="3"/>
        <end position="316"/>
    </location>
</feature>
<sequence>MRVTTFGEIMLRLTTPTNQTFIQANSFEANYGGAEANVAVSLSQLGDQTSLITKLPANELGDGVIRQLTGFGVDTHQISRGGERLGLYFLQRGAGIRPSNVIYDRSNSAFALSDDQDYPWPELLGQTDYFYISGITPALSPNLQDTLLNAVKFCRQADIPVVYDANYRGKLWSPGAAQQFTKRIMPFVTICLVHDEDLLPSFNIKTTNSNHGLAIDQKDTFKRAMTAILAQYPNCQAIASILRNQYSPQKSSWTSLLLHDRQFYQSPVYQMTTVPEVAAGDAFGAGIIHGFLNHFNDSQKLNYAMAAAAWKLTIPGDFNLATNNDIMRVLKNSDQSIRR</sequence>
<accession>A0A0R1S8E5</accession>
<gene>
    <name evidence="5" type="ORF">FC85_GL000348</name>
</gene>
<evidence type="ECO:0000256" key="3">
    <source>
        <dbReference type="ARBA" id="ARBA00022777"/>
    </source>
</evidence>
<proteinExistence type="inferred from homology"/>
<dbReference type="PATRIC" id="fig|1423739.3.peg.367"/>
<dbReference type="PANTHER" id="PTHR43320">
    <property type="entry name" value="SUGAR KINASE"/>
    <property type="match status" value="1"/>
</dbReference>
<dbReference type="SUPFAM" id="SSF53613">
    <property type="entry name" value="Ribokinase-like"/>
    <property type="match status" value="1"/>
</dbReference>
<organism evidence="5 6">
    <name type="scientific">Lentilactobacillus diolivorans DSM 14421</name>
    <dbReference type="NCBI Taxonomy" id="1423739"/>
    <lineage>
        <taxon>Bacteria</taxon>
        <taxon>Bacillati</taxon>
        <taxon>Bacillota</taxon>
        <taxon>Bacilli</taxon>
        <taxon>Lactobacillales</taxon>
        <taxon>Lactobacillaceae</taxon>
        <taxon>Lentilactobacillus</taxon>
    </lineage>
</organism>
<comment type="similarity">
    <text evidence="1">Belongs to the carbohydrate kinase PfkB family.</text>
</comment>
<dbReference type="InterPro" id="IPR052700">
    <property type="entry name" value="Carb_kinase_PfkB-like"/>
</dbReference>
<dbReference type="InterPro" id="IPR029056">
    <property type="entry name" value="Ribokinase-like"/>
</dbReference>
<dbReference type="Proteomes" id="UP000052013">
    <property type="component" value="Unassembled WGS sequence"/>
</dbReference>
<keyword evidence="3 5" id="KW-0418">Kinase</keyword>
<dbReference type="CDD" id="cd01166">
    <property type="entry name" value="KdgK"/>
    <property type="match status" value="1"/>
</dbReference>
<dbReference type="PANTHER" id="PTHR43320:SF2">
    <property type="entry name" value="2-DEHYDRO-3-DEOXYGLUCONOKINASE_2-DEHYDRO-3-DEOXYGALACTONOKINASE"/>
    <property type="match status" value="1"/>
</dbReference>
<evidence type="ECO:0000313" key="5">
    <source>
        <dbReference type="EMBL" id="KRL65207.1"/>
    </source>
</evidence>
<evidence type="ECO:0000256" key="2">
    <source>
        <dbReference type="ARBA" id="ARBA00022679"/>
    </source>
</evidence>